<proteinExistence type="predicted"/>
<dbReference type="EMBL" id="CP086715">
    <property type="protein sequence ID" value="WOO78945.1"/>
    <property type="molecule type" value="Genomic_DNA"/>
</dbReference>
<dbReference type="RefSeq" id="XP_062624977.1">
    <property type="nucleotide sequence ID" value="XM_062768993.1"/>
</dbReference>
<dbReference type="Proteomes" id="UP000827549">
    <property type="component" value="Chromosome 2"/>
</dbReference>
<reference evidence="1" key="1">
    <citation type="submission" date="2023-10" db="EMBL/GenBank/DDBJ databases">
        <authorList>
            <person name="Noh H."/>
        </authorList>
    </citation>
    <scope>NUCLEOTIDE SEQUENCE</scope>
    <source>
        <strain evidence="1">DUCC4014</strain>
    </source>
</reference>
<evidence type="ECO:0000313" key="2">
    <source>
        <dbReference type="Proteomes" id="UP000827549"/>
    </source>
</evidence>
<dbReference type="AlphaFoldDB" id="A0AAF1BIN5"/>
<evidence type="ECO:0000313" key="1">
    <source>
        <dbReference type="EMBL" id="WOO78945.1"/>
    </source>
</evidence>
<keyword evidence="2" id="KW-1185">Reference proteome</keyword>
<name>A0AAF1BIN5_9TREE</name>
<gene>
    <name evidence="1" type="ORF">LOC62_02G002483</name>
</gene>
<protein>
    <submittedName>
        <fullName evidence="1">Uncharacterized protein</fullName>
    </submittedName>
</protein>
<sequence>MSIKSQHDNITLCMKGVGVRPQGTRTCSAVEARKRRYSQELFSYTLSMWDSDRSQIERRSATHALNQLNLPTSCEFSSSAPSSP</sequence>
<organism evidence="1 2">
    <name type="scientific">Vanrija pseudolonga</name>
    <dbReference type="NCBI Taxonomy" id="143232"/>
    <lineage>
        <taxon>Eukaryota</taxon>
        <taxon>Fungi</taxon>
        <taxon>Dikarya</taxon>
        <taxon>Basidiomycota</taxon>
        <taxon>Agaricomycotina</taxon>
        <taxon>Tremellomycetes</taxon>
        <taxon>Trichosporonales</taxon>
        <taxon>Trichosporonaceae</taxon>
        <taxon>Vanrija</taxon>
    </lineage>
</organism>
<dbReference type="GeneID" id="87805730"/>
<accession>A0AAF1BIN5</accession>